<feature type="transmembrane region" description="Helical" evidence="1">
    <location>
        <begin position="118"/>
        <end position="138"/>
    </location>
</feature>
<evidence type="ECO:0000313" key="3">
    <source>
        <dbReference type="Proteomes" id="UP000214606"/>
    </source>
</evidence>
<evidence type="ECO:0000256" key="1">
    <source>
        <dbReference type="SAM" id="Phobius"/>
    </source>
</evidence>
<dbReference type="RefSeq" id="WP_089097649.1">
    <property type="nucleotide sequence ID" value="NZ_CP017703.1"/>
</dbReference>
<sequence>MSTPIEQQKNISIVFLISYIVGLIGWFWDWGEHMGTLKLGLTYVPAHLVMNVSIVVMLGTIILTGAFKKKVYWFSYIGIFVGALLFWIQPEVGVPILFITPFVFIWAYIQHSKYLLRTAFLLMGLGLVLVGIVTDWFWHRVHPDIDEAHNMLFLIGHQIQLAGWLVGVFVGLVLILDHKKI</sequence>
<name>A0A223E5T4_9BACI</name>
<organism evidence="2 3">
    <name type="scientific">Aeribacillus pallidus</name>
    <dbReference type="NCBI Taxonomy" id="33936"/>
    <lineage>
        <taxon>Bacteria</taxon>
        <taxon>Bacillati</taxon>
        <taxon>Bacillota</taxon>
        <taxon>Bacilli</taxon>
        <taxon>Bacillales</taxon>
        <taxon>Bacillaceae</taxon>
        <taxon>Aeribacillus</taxon>
    </lineage>
</organism>
<gene>
    <name evidence="2" type="ORF">AP3564_10625</name>
</gene>
<feature type="transmembrane region" description="Helical" evidence="1">
    <location>
        <begin position="94"/>
        <end position="111"/>
    </location>
</feature>
<reference evidence="2 3" key="1">
    <citation type="submission" date="2016-10" db="EMBL/GenBank/DDBJ databases">
        <title>The whole genome sequencing and assembly of Aeribacillus pallidus KCTC3564 strain.</title>
        <authorList>
            <person name="Lee Y.-J."/>
            <person name="Park M.-K."/>
            <person name="Yi H."/>
            <person name="Bahn Y.-S."/>
            <person name="Kim J.F."/>
            <person name="Lee D.-W."/>
        </authorList>
    </citation>
    <scope>NUCLEOTIDE SEQUENCE [LARGE SCALE GENOMIC DNA]</scope>
    <source>
        <strain evidence="2 3">KCTC3564</strain>
    </source>
</reference>
<keyword evidence="1" id="KW-1133">Transmembrane helix</keyword>
<feature type="transmembrane region" description="Helical" evidence="1">
    <location>
        <begin position="158"/>
        <end position="176"/>
    </location>
</feature>
<evidence type="ECO:0000313" key="2">
    <source>
        <dbReference type="EMBL" id="ASS90614.1"/>
    </source>
</evidence>
<dbReference type="EMBL" id="CP017703">
    <property type="protein sequence ID" value="ASS90614.1"/>
    <property type="molecule type" value="Genomic_DNA"/>
</dbReference>
<keyword evidence="1" id="KW-0472">Membrane</keyword>
<dbReference type="KEGG" id="apak:AP3564_10625"/>
<proteinExistence type="predicted"/>
<feature type="transmembrane region" description="Helical" evidence="1">
    <location>
        <begin position="71"/>
        <end position="88"/>
    </location>
</feature>
<feature type="transmembrane region" description="Helical" evidence="1">
    <location>
        <begin position="40"/>
        <end position="64"/>
    </location>
</feature>
<dbReference type="Proteomes" id="UP000214606">
    <property type="component" value="Chromosome"/>
</dbReference>
<protein>
    <submittedName>
        <fullName evidence="2">Uncharacterized protein</fullName>
    </submittedName>
</protein>
<keyword evidence="1" id="KW-0812">Transmembrane</keyword>
<feature type="transmembrane region" description="Helical" evidence="1">
    <location>
        <begin position="12"/>
        <end position="28"/>
    </location>
</feature>
<dbReference type="AlphaFoldDB" id="A0A223E5T4"/>
<accession>A0A223E5T4</accession>